<dbReference type="EMBL" id="JAPQKI010000005">
    <property type="protein sequence ID" value="KAJ5097964.1"/>
    <property type="molecule type" value="Genomic_DNA"/>
</dbReference>
<keyword evidence="3 4" id="KW-0833">Ubl conjugation pathway</keyword>
<dbReference type="GO" id="GO:0005737">
    <property type="term" value="C:cytoplasm"/>
    <property type="evidence" value="ECO:0007669"/>
    <property type="project" value="TreeGrafter"/>
</dbReference>
<evidence type="ECO:0000256" key="4">
    <source>
        <dbReference type="PIRNR" id="PIRNR039099"/>
    </source>
</evidence>
<comment type="caution">
    <text evidence="6">The sequence shown here is derived from an EMBL/GenBank/DDBJ whole genome shotgun (WGS) entry which is preliminary data.</text>
</comment>
<dbReference type="InterPro" id="IPR035985">
    <property type="entry name" value="Ubiquitin-activating_enz"/>
</dbReference>
<dbReference type="GO" id="GO:0019781">
    <property type="term" value="F:NEDD8 activating enzyme activity"/>
    <property type="evidence" value="ECO:0007669"/>
    <property type="project" value="UniProtKB-UniRule"/>
</dbReference>
<dbReference type="InterPro" id="IPR045886">
    <property type="entry name" value="ThiF/MoeB/HesA"/>
</dbReference>
<dbReference type="AlphaFoldDB" id="A0A9W9K9D4"/>
<evidence type="ECO:0000256" key="2">
    <source>
        <dbReference type="ARBA" id="ARBA00006868"/>
    </source>
</evidence>
<proteinExistence type="inferred from homology"/>
<dbReference type="InterPro" id="IPR030667">
    <property type="entry name" value="APP-BP1"/>
</dbReference>
<evidence type="ECO:0000256" key="1">
    <source>
        <dbReference type="ARBA" id="ARBA00005032"/>
    </source>
</evidence>
<comment type="pathway">
    <text evidence="1 4">Protein modification; protein neddylation.</text>
</comment>
<comment type="function">
    <text evidence="4">Regulatory subunit of the dimeric UBA3-ULA1 E1 enzyme.</text>
</comment>
<dbReference type="SUPFAM" id="SSF69572">
    <property type="entry name" value="Activating enzymes of the ubiquitin-like proteins"/>
    <property type="match status" value="1"/>
</dbReference>
<dbReference type="RefSeq" id="XP_056473618.1">
    <property type="nucleotide sequence ID" value="XM_056617459.1"/>
</dbReference>
<dbReference type="PANTHER" id="PTHR10953:SF29">
    <property type="entry name" value="NEDD8-ACTIVATING ENZYME E1 REGULATORY SUBUNIT"/>
    <property type="match status" value="1"/>
</dbReference>
<dbReference type="InterPro" id="IPR000594">
    <property type="entry name" value="ThiF_NAD_FAD-bd"/>
</dbReference>
<protein>
    <recommendedName>
        <fullName evidence="4">NEDD8-activating enzyme E1 regulatory subunit</fullName>
    </recommendedName>
</protein>
<reference evidence="6" key="1">
    <citation type="submission" date="2022-11" db="EMBL/GenBank/DDBJ databases">
        <authorList>
            <person name="Petersen C."/>
        </authorList>
    </citation>
    <scope>NUCLEOTIDE SEQUENCE</scope>
    <source>
        <strain evidence="6">IBT 30761</strain>
    </source>
</reference>
<dbReference type="Proteomes" id="UP001149074">
    <property type="component" value="Unassembled WGS sequence"/>
</dbReference>
<dbReference type="FunFam" id="3.40.50.720:FF:000721">
    <property type="entry name" value="NEDD8-activating enzyme E1 regulatory subunit"/>
    <property type="match status" value="1"/>
</dbReference>
<organism evidence="6 7">
    <name type="scientific">Penicillium argentinense</name>
    <dbReference type="NCBI Taxonomy" id="1131581"/>
    <lineage>
        <taxon>Eukaryota</taxon>
        <taxon>Fungi</taxon>
        <taxon>Dikarya</taxon>
        <taxon>Ascomycota</taxon>
        <taxon>Pezizomycotina</taxon>
        <taxon>Eurotiomycetes</taxon>
        <taxon>Eurotiomycetidae</taxon>
        <taxon>Eurotiales</taxon>
        <taxon>Aspergillaceae</taxon>
        <taxon>Penicillium</taxon>
    </lineage>
</organism>
<feature type="domain" description="THIF-type NAD/FAD binding fold" evidence="5">
    <location>
        <begin position="18"/>
        <end position="558"/>
    </location>
</feature>
<dbReference type="Gene3D" id="3.40.50.720">
    <property type="entry name" value="NAD(P)-binding Rossmann-like Domain"/>
    <property type="match status" value="2"/>
</dbReference>
<sequence length="565" mass="62523">MDTFPATLAGPTSKERKYDRQLRLWAASGQQALEEARVLLVNSDGPLGSSSTGVPGVAGVETLKNLVLPGIGGFTIVDPATVTEADLGVNFFLEEESLGKPRADETCRLLRELNPDVQGYSYSTPITELLHDQSFLPQHKLIIISGPTKRTSLDPLCRKAQDLGIPVLYLHSVGFYATFSSQLAAEFPIVETHPDPESTQDLRLLNPWPELIDVAAAMTSNLDTMDDHQHGHVPYILLLLHFLDEWKQSHEGNAPSNYKEKTEFREFVRSKARTNNAEGGEENFDEAVAAVLKTISPFSLRSTIREIFEMEQCQNLSAESPNFWVIASAINTFYSAHGVLPLPGTLPDMKAQSADYVSLQSIYKNKARSDVEEVVSTVRQLESQLNRPTTAIPESEIEVFCKNAAHIKVVRGRDIPQINSDSDTETLKSIRSQLSLSQLGLPDSLVSIFIATQILDAVVDEIQSTPQNTTLSVDDEGLWKSHTERILALLQRDDITALDQNARESIENAIQELRRAECGELHNMASLAGGLVAQEALKVLTRQYVPLDNICVFDGARSRSEMYRL</sequence>
<dbReference type="FunFam" id="3.40.50.720:FF:000451">
    <property type="entry name" value="NEDD8-activating enzyme E1 regulatory subunit"/>
    <property type="match status" value="1"/>
</dbReference>
<keyword evidence="7" id="KW-1185">Reference proteome</keyword>
<evidence type="ECO:0000313" key="6">
    <source>
        <dbReference type="EMBL" id="KAJ5097964.1"/>
    </source>
</evidence>
<reference evidence="6" key="2">
    <citation type="journal article" date="2023" name="IMA Fungus">
        <title>Comparative genomic study of the Penicillium genus elucidates a diverse pangenome and 15 lateral gene transfer events.</title>
        <authorList>
            <person name="Petersen C."/>
            <person name="Sorensen T."/>
            <person name="Nielsen M.R."/>
            <person name="Sondergaard T.E."/>
            <person name="Sorensen J.L."/>
            <person name="Fitzpatrick D.A."/>
            <person name="Frisvad J.C."/>
            <person name="Nielsen K.L."/>
        </authorList>
    </citation>
    <scope>NUCLEOTIDE SEQUENCE</scope>
    <source>
        <strain evidence="6">IBT 30761</strain>
    </source>
</reference>
<dbReference type="GO" id="GO:0045116">
    <property type="term" value="P:protein neddylation"/>
    <property type="evidence" value="ECO:0007669"/>
    <property type="project" value="UniProtKB-UniRule"/>
</dbReference>
<gene>
    <name evidence="6" type="ORF">N7532_004965</name>
</gene>
<name>A0A9W9K9D4_9EURO</name>
<dbReference type="PANTHER" id="PTHR10953">
    <property type="entry name" value="UBIQUITIN-ACTIVATING ENZYME E1"/>
    <property type="match status" value="1"/>
</dbReference>
<evidence type="ECO:0000313" key="7">
    <source>
        <dbReference type="Proteomes" id="UP001149074"/>
    </source>
</evidence>
<dbReference type="Pfam" id="PF00899">
    <property type="entry name" value="ThiF"/>
    <property type="match status" value="1"/>
</dbReference>
<comment type="similarity">
    <text evidence="2 4">Belongs to the ubiquitin-activating E1 family. ULA1 subfamily.</text>
</comment>
<dbReference type="PIRSF" id="PIRSF039099">
    <property type="entry name" value="APP-BP1"/>
    <property type="match status" value="1"/>
</dbReference>
<accession>A0A9W9K9D4</accession>
<dbReference type="CDD" id="cd01493">
    <property type="entry name" value="APPBP1_RUB"/>
    <property type="match status" value="1"/>
</dbReference>
<evidence type="ECO:0000259" key="5">
    <source>
        <dbReference type="Pfam" id="PF00899"/>
    </source>
</evidence>
<dbReference type="GeneID" id="81356438"/>
<evidence type="ECO:0000256" key="3">
    <source>
        <dbReference type="ARBA" id="ARBA00022786"/>
    </source>
</evidence>
<dbReference type="OrthoDB" id="1708823at2759"/>